<evidence type="ECO:0000313" key="3">
    <source>
        <dbReference type="EMBL" id="AHB80406.1"/>
    </source>
</evidence>
<dbReference type="GeneID" id="18499697"/>
<keyword evidence="1" id="KW-0479">Metal-binding</keyword>
<accession>V5UQY3</accession>
<dbReference type="Proteomes" id="UP000018800">
    <property type="component" value="Segment"/>
</dbReference>
<dbReference type="Gene3D" id="3.10.180.10">
    <property type="entry name" value="2,3-Dihydroxybiphenyl 1,2-Dioxygenase, domain 1"/>
    <property type="match status" value="1"/>
</dbReference>
<proteinExistence type="predicted"/>
<dbReference type="PANTHER" id="PTHR36113:SF6">
    <property type="entry name" value="FOSFOMYCIN RESISTANCE PROTEIN FOSX"/>
    <property type="match status" value="1"/>
</dbReference>
<protein>
    <recommendedName>
        <fullName evidence="2">VOC domain-containing protein</fullName>
    </recommendedName>
</protein>
<organism evidence="3 4">
    <name type="scientific">Oenococcus phage phiS13</name>
    <dbReference type="NCBI Taxonomy" id="1432848"/>
    <lineage>
        <taxon>Viruses</taxon>
        <taxon>Duplodnaviria</taxon>
        <taxon>Heunggongvirae</taxon>
        <taxon>Uroviricota</taxon>
        <taxon>Caudoviricetes</taxon>
        <taxon>Sozzivirus</taxon>
        <taxon>Sozzivirus S13</taxon>
    </lineage>
</organism>
<dbReference type="Pfam" id="PF00903">
    <property type="entry name" value="Glyoxalase"/>
    <property type="match status" value="1"/>
</dbReference>
<keyword evidence="4" id="KW-1185">Reference proteome</keyword>
<feature type="domain" description="VOC" evidence="2">
    <location>
        <begin position="6"/>
        <end position="133"/>
    </location>
</feature>
<dbReference type="InterPro" id="IPR004360">
    <property type="entry name" value="Glyas_Fos-R_dOase_dom"/>
</dbReference>
<name>V5UQY3_9CAUD</name>
<dbReference type="InterPro" id="IPR037523">
    <property type="entry name" value="VOC_core"/>
</dbReference>
<dbReference type="EMBL" id="KF183315">
    <property type="protein sequence ID" value="AHB80406.1"/>
    <property type="molecule type" value="Genomic_DNA"/>
</dbReference>
<dbReference type="PROSITE" id="PS51819">
    <property type="entry name" value="VOC"/>
    <property type="match status" value="1"/>
</dbReference>
<dbReference type="GO" id="GO:0046872">
    <property type="term" value="F:metal ion binding"/>
    <property type="evidence" value="ECO:0007669"/>
    <property type="project" value="UniProtKB-KW"/>
</dbReference>
<reference evidence="3 4" key="1">
    <citation type="journal article" date="2013" name="Int. J. Food Microbiol.">
        <title>Expanding the diversity of oenococcal bacteriophages: insights into a novel group based on the integrase sequence.</title>
        <authorList>
            <person name="Jaomanjaka F."/>
            <person name="Ballestra P."/>
            <person name="Dols-Lafargue M."/>
            <person name="Le Marrec C."/>
        </authorList>
    </citation>
    <scope>NUCLEOTIDE SEQUENCE [LARGE SCALE GENOMIC DNA]</scope>
</reference>
<evidence type="ECO:0000256" key="1">
    <source>
        <dbReference type="ARBA" id="ARBA00022723"/>
    </source>
</evidence>
<evidence type="ECO:0000313" key="4">
    <source>
        <dbReference type="Proteomes" id="UP000018800"/>
    </source>
</evidence>
<dbReference type="InterPro" id="IPR029068">
    <property type="entry name" value="Glyas_Bleomycin-R_OHBP_Dase"/>
</dbReference>
<dbReference type="RefSeq" id="YP_009005256.1">
    <property type="nucleotide sequence ID" value="NC_023560.1"/>
</dbReference>
<dbReference type="InterPro" id="IPR051332">
    <property type="entry name" value="Fosfomycin_Res_Enzymes"/>
</dbReference>
<dbReference type="SUPFAM" id="SSF54593">
    <property type="entry name" value="Glyoxalase/Bleomycin resistance protein/Dihydroxybiphenyl dioxygenase"/>
    <property type="match status" value="1"/>
</dbReference>
<dbReference type="KEGG" id="vg:18499697"/>
<dbReference type="PANTHER" id="PTHR36113">
    <property type="entry name" value="LYASE, PUTATIVE-RELATED-RELATED"/>
    <property type="match status" value="1"/>
</dbReference>
<sequence length="143" mass="16794">MNQKGIISHIEIYVSDLKASKRFWSWLLFSQLGYKVYQQWDKGISFILNETYLVFVQADQDKVVFNYNRTHIGLNHLAFYASSKQMVDNIRTAIQNKNYKELYSDRYPFAGGPDHYALYFEDPDRIKVEIVAADPLNNKSKII</sequence>
<evidence type="ECO:0000259" key="2">
    <source>
        <dbReference type="PROSITE" id="PS51819"/>
    </source>
</evidence>